<dbReference type="Proteomes" id="UP000295184">
    <property type="component" value="Unassembled WGS sequence"/>
</dbReference>
<organism evidence="2 3">
    <name type="scientific">Allofournierella massiliensis</name>
    <dbReference type="NCBI Taxonomy" id="1650663"/>
    <lineage>
        <taxon>Bacteria</taxon>
        <taxon>Bacillati</taxon>
        <taxon>Bacillota</taxon>
        <taxon>Clostridia</taxon>
        <taxon>Eubacteriales</taxon>
        <taxon>Oscillospiraceae</taxon>
        <taxon>Allofournierella</taxon>
    </lineage>
</organism>
<dbReference type="EMBL" id="SLUM01000058">
    <property type="protein sequence ID" value="TCL48365.1"/>
    <property type="molecule type" value="Genomic_DNA"/>
</dbReference>
<dbReference type="STRING" id="1650663.GCA_001486665_00020"/>
<reference evidence="2 3" key="1">
    <citation type="submission" date="2019-03" db="EMBL/GenBank/DDBJ databases">
        <title>Genomic Encyclopedia of Type Strains, Phase IV (KMG-IV): sequencing the most valuable type-strain genomes for metagenomic binning, comparative biology and taxonomic classification.</title>
        <authorList>
            <person name="Goeker M."/>
        </authorList>
    </citation>
    <scope>NUCLEOTIDE SEQUENCE [LARGE SCALE GENOMIC DNA]</scope>
    <source>
        <strain evidence="2 3">DSM 100451</strain>
    </source>
</reference>
<protein>
    <submittedName>
        <fullName evidence="2">Uncharacterized protein</fullName>
    </submittedName>
</protein>
<feature type="region of interest" description="Disordered" evidence="1">
    <location>
        <begin position="42"/>
        <end position="87"/>
    </location>
</feature>
<dbReference type="RefSeq" id="WP_058962563.1">
    <property type="nucleotide sequence ID" value="NZ_CABKVM010000007.1"/>
</dbReference>
<dbReference type="GeneID" id="97379925"/>
<dbReference type="AlphaFoldDB" id="A0A4R1QF63"/>
<sequence>MNEWNVVGVLVVVAGLFLSVGAPVIRLNSTLTKLSTLVEAVQSRQDRQERDNTDSHRRLWKHNDEQDAALNDHETRITILERKEGTQ</sequence>
<proteinExistence type="predicted"/>
<comment type="caution">
    <text evidence="2">The sequence shown here is derived from an EMBL/GenBank/DDBJ whole genome shotgun (WGS) entry which is preliminary data.</text>
</comment>
<evidence type="ECO:0000256" key="1">
    <source>
        <dbReference type="SAM" id="MobiDB-lite"/>
    </source>
</evidence>
<evidence type="ECO:0000313" key="2">
    <source>
        <dbReference type="EMBL" id="TCL48365.1"/>
    </source>
</evidence>
<dbReference type="OrthoDB" id="1853150at2"/>
<evidence type="ECO:0000313" key="3">
    <source>
        <dbReference type="Proteomes" id="UP000295184"/>
    </source>
</evidence>
<feature type="compositionally biased region" description="Basic and acidic residues" evidence="1">
    <location>
        <begin position="44"/>
        <end position="87"/>
    </location>
</feature>
<gene>
    <name evidence="2" type="ORF">EDD77_1583</name>
</gene>
<name>A0A4R1QF63_9FIRM</name>
<accession>A0A4R1QF63</accession>